<dbReference type="InterPro" id="IPR003772">
    <property type="entry name" value="YceD"/>
</dbReference>
<proteinExistence type="predicted"/>
<feature type="compositionally biased region" description="Basic and acidic residues" evidence="1">
    <location>
        <begin position="151"/>
        <end position="168"/>
    </location>
</feature>
<dbReference type="Pfam" id="PF02620">
    <property type="entry name" value="YceD"/>
    <property type="match status" value="1"/>
</dbReference>
<keyword evidence="3" id="KW-1185">Reference proteome</keyword>
<evidence type="ECO:0000313" key="2">
    <source>
        <dbReference type="EMBL" id="RZS59443.1"/>
    </source>
</evidence>
<dbReference type="PANTHER" id="PTHR34374:SF1">
    <property type="entry name" value="LARGE RIBOSOMAL RNA SUBUNIT ACCUMULATION PROTEIN YCED HOMOLOG 1, CHLOROPLASTIC"/>
    <property type="match status" value="1"/>
</dbReference>
<feature type="region of interest" description="Disordered" evidence="1">
    <location>
        <begin position="147"/>
        <end position="187"/>
    </location>
</feature>
<sequence>MSRRLHLTVMPAATSPYLVLVRDLMHRPGEMRERTLDFDVPEQLGVGAAYVAEGTELALDLRLEGLHDGILVTGELETTMSGECVRCLEPVSRPLEVEFQELFAYSPEDAVDYTVHDDHVDCEPVVRDAVVLALPFQPVCRDDCPGLDPETGEKLSGHAEQKQREVTDPRWAALEGFRAGDTGPDTD</sequence>
<evidence type="ECO:0000313" key="3">
    <source>
        <dbReference type="Proteomes" id="UP000293519"/>
    </source>
</evidence>
<dbReference type="PANTHER" id="PTHR34374">
    <property type="entry name" value="LARGE RIBOSOMAL RNA SUBUNIT ACCUMULATION PROTEIN YCED HOMOLOG 1, CHLOROPLASTIC"/>
    <property type="match status" value="1"/>
</dbReference>
<name>A0A4Q7LY24_9MICO</name>
<evidence type="ECO:0000256" key="1">
    <source>
        <dbReference type="SAM" id="MobiDB-lite"/>
    </source>
</evidence>
<protein>
    <recommendedName>
        <fullName evidence="4">DUF177 domain-containing protein</fullName>
    </recommendedName>
</protein>
<organism evidence="2 3">
    <name type="scientific">Microcella putealis</name>
    <dbReference type="NCBI Taxonomy" id="337005"/>
    <lineage>
        <taxon>Bacteria</taxon>
        <taxon>Bacillati</taxon>
        <taxon>Actinomycetota</taxon>
        <taxon>Actinomycetes</taxon>
        <taxon>Micrococcales</taxon>
        <taxon>Microbacteriaceae</taxon>
        <taxon>Microcella</taxon>
    </lineage>
</organism>
<accession>A0A4Q7LY24</accession>
<reference evidence="2 3" key="1">
    <citation type="journal article" date="2015" name="Stand. Genomic Sci.">
        <title>Genomic Encyclopedia of Bacterial and Archaeal Type Strains, Phase III: the genomes of soil and plant-associated and newly described type strains.</title>
        <authorList>
            <person name="Whitman W.B."/>
            <person name="Woyke T."/>
            <person name="Klenk H.P."/>
            <person name="Zhou Y."/>
            <person name="Lilburn T.G."/>
            <person name="Beck B.J."/>
            <person name="De Vos P."/>
            <person name="Vandamme P."/>
            <person name="Eisen J.A."/>
            <person name="Garrity G."/>
            <person name="Hugenholtz P."/>
            <person name="Kyrpides N.C."/>
        </authorList>
    </citation>
    <scope>NUCLEOTIDE SEQUENCE [LARGE SCALE GENOMIC DNA]</scope>
    <source>
        <strain evidence="2 3">CV2</strain>
    </source>
</reference>
<comment type="caution">
    <text evidence="2">The sequence shown here is derived from an EMBL/GenBank/DDBJ whole genome shotgun (WGS) entry which is preliminary data.</text>
</comment>
<evidence type="ECO:0008006" key="4">
    <source>
        <dbReference type="Google" id="ProtNLM"/>
    </source>
</evidence>
<dbReference type="Proteomes" id="UP000293519">
    <property type="component" value="Unassembled WGS sequence"/>
</dbReference>
<dbReference type="AlphaFoldDB" id="A0A4Q7LY24"/>
<gene>
    <name evidence="2" type="ORF">EV141_0669</name>
</gene>
<dbReference type="EMBL" id="SGWW01000001">
    <property type="protein sequence ID" value="RZS59443.1"/>
    <property type="molecule type" value="Genomic_DNA"/>
</dbReference>